<dbReference type="InterPro" id="IPR036388">
    <property type="entry name" value="WH-like_DNA-bd_sf"/>
</dbReference>
<dbReference type="Pfam" id="PF08279">
    <property type="entry name" value="HTH_11"/>
    <property type="match status" value="1"/>
</dbReference>
<dbReference type="OrthoDB" id="8604270at2"/>
<evidence type="ECO:0000313" key="3">
    <source>
        <dbReference type="Proteomes" id="UP000186323"/>
    </source>
</evidence>
<sequence>MRHPTTDAAPVRVLKIVELLFQRVLDGFSNKEIADALGCSPSTICRDLAMLESTGWVRRLETNRWAITEKPAALMQVYTLYMDDLSRQRDQFAARVQAKARQYL</sequence>
<gene>
    <name evidence="2" type="ORF">DESPIGER_0152</name>
</gene>
<keyword evidence="3" id="KW-1185">Reference proteome</keyword>
<organism evidence="2 3">
    <name type="scientific">Desulfovibrio piger</name>
    <dbReference type="NCBI Taxonomy" id="901"/>
    <lineage>
        <taxon>Bacteria</taxon>
        <taxon>Pseudomonadati</taxon>
        <taxon>Thermodesulfobacteriota</taxon>
        <taxon>Desulfovibrionia</taxon>
        <taxon>Desulfovibrionales</taxon>
        <taxon>Desulfovibrionaceae</taxon>
        <taxon>Desulfovibrio</taxon>
    </lineage>
</organism>
<accession>A0A1K1LF54</accession>
<dbReference type="EMBL" id="LT630450">
    <property type="protein sequence ID" value="SFV72054.1"/>
    <property type="molecule type" value="Genomic_DNA"/>
</dbReference>
<reference evidence="3" key="1">
    <citation type="submission" date="2016-10" db="EMBL/GenBank/DDBJ databases">
        <authorList>
            <person name="Wegmann U."/>
        </authorList>
    </citation>
    <scope>NUCLEOTIDE SEQUENCE [LARGE SCALE GENOMIC DNA]</scope>
</reference>
<name>A0A1K1LF54_9BACT</name>
<evidence type="ECO:0000313" key="2">
    <source>
        <dbReference type="EMBL" id="SFV72054.1"/>
    </source>
</evidence>
<dbReference type="Gene3D" id="1.10.10.10">
    <property type="entry name" value="Winged helix-like DNA-binding domain superfamily/Winged helix DNA-binding domain"/>
    <property type="match status" value="1"/>
</dbReference>
<dbReference type="RefSeq" id="WP_072331771.1">
    <property type="nucleotide sequence ID" value="NZ_CALUWT010000010.1"/>
</dbReference>
<dbReference type="InterPro" id="IPR036390">
    <property type="entry name" value="WH_DNA-bd_sf"/>
</dbReference>
<proteinExistence type="predicted"/>
<dbReference type="Proteomes" id="UP000186323">
    <property type="component" value="Chromosome I"/>
</dbReference>
<evidence type="ECO:0000259" key="1">
    <source>
        <dbReference type="Pfam" id="PF08279"/>
    </source>
</evidence>
<dbReference type="KEGG" id="dpg:DESPIGER_0152"/>
<feature type="domain" description="Helix-turn-helix type 11" evidence="1">
    <location>
        <begin position="12"/>
        <end position="55"/>
    </location>
</feature>
<dbReference type="SUPFAM" id="SSF46785">
    <property type="entry name" value="Winged helix' DNA-binding domain"/>
    <property type="match status" value="1"/>
</dbReference>
<protein>
    <recommendedName>
        <fullName evidence="1">Helix-turn-helix type 11 domain-containing protein</fullName>
    </recommendedName>
</protein>
<dbReference type="InterPro" id="IPR013196">
    <property type="entry name" value="HTH_11"/>
</dbReference>
<dbReference type="AlphaFoldDB" id="A0A1K1LF54"/>